<proteinExistence type="predicted"/>
<organism evidence="1 2">
    <name type="scientific">Cadophora malorum</name>
    <dbReference type="NCBI Taxonomy" id="108018"/>
    <lineage>
        <taxon>Eukaryota</taxon>
        <taxon>Fungi</taxon>
        <taxon>Dikarya</taxon>
        <taxon>Ascomycota</taxon>
        <taxon>Pezizomycotina</taxon>
        <taxon>Leotiomycetes</taxon>
        <taxon>Helotiales</taxon>
        <taxon>Ploettnerulaceae</taxon>
        <taxon>Cadophora</taxon>
    </lineage>
</organism>
<protein>
    <submittedName>
        <fullName evidence="1">Uncharacterized protein</fullName>
    </submittedName>
</protein>
<keyword evidence="2" id="KW-1185">Reference proteome</keyword>
<comment type="caution">
    <text evidence="1">The sequence shown here is derived from an EMBL/GenBank/DDBJ whole genome shotgun (WGS) entry which is preliminary data.</text>
</comment>
<sequence length="345" mass="38373">MPSPDDIFANWRGLIDSDFSKTITQTFDLPDQDNYVYRAEAFAMTLRQIQEQIDSGLVPSTDISAYTSIFSPSTSTPSALTAFLSNAKKSSPRQTVAQYLQSRRLCPDKYNKIPKSKTHINPYYDLWAFSCHETSFLGPLPDPSYAHPANAKHTHPILPVFYHHFGCVVPSYEALYIISQLVKESALQGGGGGADAGAGGVIDMASGNGYWTYLLRRMQVPVTAVDSMASEYRTTWISDTIESDGVEYMNKNNGGKGKVLLMVYMVTKGDFTKRVLRAYKGDTIVVVGTMNENRFTGFEDCTVEEYFEGEMQGAGEGWELIVRVPVPSFAGKDEGMFVWKRKLKS</sequence>
<dbReference type="Proteomes" id="UP000664132">
    <property type="component" value="Unassembled WGS sequence"/>
</dbReference>
<dbReference type="OrthoDB" id="5411518at2759"/>
<dbReference type="AlphaFoldDB" id="A0A8H7WB35"/>
<evidence type="ECO:0000313" key="2">
    <source>
        <dbReference type="Proteomes" id="UP000664132"/>
    </source>
</evidence>
<evidence type="ECO:0000313" key="1">
    <source>
        <dbReference type="EMBL" id="KAG4419684.1"/>
    </source>
</evidence>
<dbReference type="EMBL" id="JAFJYH010000100">
    <property type="protein sequence ID" value="KAG4419684.1"/>
    <property type="molecule type" value="Genomic_DNA"/>
</dbReference>
<dbReference type="PANTHER" id="PTHR39290">
    <property type="entry name" value="C3H1-TYPE DOMAIN-CONTAINING PROTEIN-RELATED"/>
    <property type="match status" value="1"/>
</dbReference>
<reference evidence="1" key="1">
    <citation type="submission" date="2021-02" db="EMBL/GenBank/DDBJ databases">
        <title>Genome sequence Cadophora malorum strain M34.</title>
        <authorList>
            <person name="Stefanovic E."/>
            <person name="Vu D."/>
            <person name="Scully C."/>
            <person name="Dijksterhuis J."/>
            <person name="Roader J."/>
            <person name="Houbraken J."/>
        </authorList>
    </citation>
    <scope>NUCLEOTIDE SEQUENCE</scope>
    <source>
        <strain evidence="1">M34</strain>
    </source>
</reference>
<accession>A0A8H7WB35</accession>
<name>A0A8H7WB35_9HELO</name>
<gene>
    <name evidence="1" type="ORF">IFR04_007184</name>
</gene>
<dbReference type="PANTHER" id="PTHR39290:SF6">
    <property type="entry name" value="S-ADENOSYL-L-METHIONINE-DEPENDENT METHYLTRANSFERASES SUPERFAMILY PROTEIN"/>
    <property type="match status" value="1"/>
</dbReference>